<evidence type="ECO:0008006" key="6">
    <source>
        <dbReference type="Google" id="ProtNLM"/>
    </source>
</evidence>
<dbReference type="PANTHER" id="PTHR38046">
    <property type="entry name" value="CRYPTIC LOCI REGULATOR 2"/>
    <property type="match status" value="1"/>
</dbReference>
<accession>A0A0A2VL84</accession>
<dbReference type="InterPro" id="IPR031915">
    <property type="entry name" value="Clr2_N"/>
</dbReference>
<feature type="domain" description="Cryptic loci regulator 2 N-terminal" evidence="3">
    <location>
        <begin position="93"/>
        <end position="144"/>
    </location>
</feature>
<dbReference type="InterPro" id="IPR018839">
    <property type="entry name" value="Tscrpt-silencing_Clr2_C"/>
</dbReference>
<evidence type="ECO:0000259" key="3">
    <source>
        <dbReference type="Pfam" id="PF16761"/>
    </source>
</evidence>
<dbReference type="GO" id="GO:0031934">
    <property type="term" value="C:mating-type region heterochromatin"/>
    <property type="evidence" value="ECO:0007669"/>
    <property type="project" value="TreeGrafter"/>
</dbReference>
<evidence type="ECO:0000313" key="5">
    <source>
        <dbReference type="Proteomes" id="UP000030106"/>
    </source>
</evidence>
<evidence type="ECO:0000256" key="1">
    <source>
        <dbReference type="SAM" id="MobiDB-lite"/>
    </source>
</evidence>
<evidence type="ECO:0000313" key="4">
    <source>
        <dbReference type="EMBL" id="KGQ08378.1"/>
    </source>
</evidence>
<dbReference type="HOGENOM" id="CLU_029547_0_0_1"/>
<name>A0A0A2VL84_BEABA</name>
<organism evidence="4 5">
    <name type="scientific">Beauveria bassiana D1-5</name>
    <dbReference type="NCBI Taxonomy" id="1245745"/>
    <lineage>
        <taxon>Eukaryota</taxon>
        <taxon>Fungi</taxon>
        <taxon>Dikarya</taxon>
        <taxon>Ascomycota</taxon>
        <taxon>Pezizomycotina</taxon>
        <taxon>Sordariomycetes</taxon>
        <taxon>Hypocreomycetidae</taxon>
        <taxon>Hypocreales</taxon>
        <taxon>Cordycipitaceae</taxon>
        <taxon>Beauveria</taxon>
    </lineage>
</organism>
<dbReference type="GO" id="GO:0030466">
    <property type="term" value="P:silent mating-type cassette heterochromatin formation"/>
    <property type="evidence" value="ECO:0007669"/>
    <property type="project" value="TreeGrafter"/>
</dbReference>
<dbReference type="Pfam" id="PF10383">
    <property type="entry name" value="Clr2"/>
    <property type="match status" value="1"/>
</dbReference>
<dbReference type="InterPro" id="IPR038986">
    <property type="entry name" value="Clr2"/>
</dbReference>
<dbReference type="GO" id="GO:0033553">
    <property type="term" value="C:rDNA heterochromatin"/>
    <property type="evidence" value="ECO:0007669"/>
    <property type="project" value="TreeGrafter"/>
</dbReference>
<gene>
    <name evidence="4" type="ORF">BBAD15_g6328</name>
</gene>
<comment type="caution">
    <text evidence="4">The sequence shown here is derived from an EMBL/GenBank/DDBJ whole genome shotgun (WGS) entry which is preliminary data.</text>
</comment>
<evidence type="ECO:0000259" key="2">
    <source>
        <dbReference type="Pfam" id="PF10383"/>
    </source>
</evidence>
<feature type="region of interest" description="Disordered" evidence="1">
    <location>
        <begin position="162"/>
        <end position="217"/>
    </location>
</feature>
<dbReference type="AlphaFoldDB" id="A0A0A2VL84"/>
<dbReference type="EMBL" id="ANFO01000585">
    <property type="protein sequence ID" value="KGQ08378.1"/>
    <property type="molecule type" value="Genomic_DNA"/>
</dbReference>
<proteinExistence type="predicted"/>
<dbReference type="eggNOG" id="ENOG502QR16">
    <property type="taxonomic scope" value="Eukaryota"/>
</dbReference>
<sequence>MAELKEFDVVRVARSDGADTGPGYWPITAPAPAPKKTAKEATDKMPRAKPQMIRLAEDDPRLVEWKVKLGIILKMELSPTPDEGNPWFVEFPRGYWPYEKSKHIWVSGYPVKSKLFKTPQEFAAHLIWLLSSSKEYKDCCCVHCNSINMAKVATAMDEIASNTPTLPPAKPEKAQPKVTPVPLPTIPGQPATRQPELVPKAQPAQAQSHTKAAAQVQAQAVAQQEQLQHQRAEQQARQQAHLASQQQAQQQCSVGWSLQSPFLFRVGELVWYQIGNTWRLGVIAAQNPQQPGAHELLPLGNALIPQSNVAKHDKDMRPFQAFSVPPVSIPDMRDKIFDEVPWVEKFREFGANPSKREFLLLDASKMAASKVDWSYSLWSPMAEDLQAKTITYYGCFLGAERIEVGDCLRVRNLPAELNIVSEDMVVMGLRFIYTSSDLPGAVFFRGTLYQRADPGADPSTLVPMDQLPVVLRDESHWRKAVQPGTFYGWVVVGGDGVRLKEKSIRGRFYPTHRVMPLLNASVFEAAVARRQIEDQHPYLNSRMDGIGRYLGRQVNRLETLGGSVPAGARLAFEHFVREEIRRM</sequence>
<feature type="compositionally biased region" description="Basic and acidic residues" evidence="1">
    <location>
        <begin position="37"/>
        <end position="46"/>
    </location>
</feature>
<feature type="domain" description="Cryptic loci regulator 2 C-terminal" evidence="2">
    <location>
        <begin position="392"/>
        <end position="510"/>
    </location>
</feature>
<dbReference type="PANTHER" id="PTHR38046:SF1">
    <property type="entry name" value="CRYPTIC LOCI REGULATOR 2"/>
    <property type="match status" value="1"/>
</dbReference>
<reference evidence="4 5" key="1">
    <citation type="submission" date="2012-10" db="EMBL/GenBank/DDBJ databases">
        <title>Genome sequencing and analysis of entomopathogenic fungi Beauveria bassiana D1-5.</title>
        <authorList>
            <person name="Li Q."/>
            <person name="Wang L."/>
            <person name="Zhang Z."/>
            <person name="Wang Q."/>
            <person name="Ren J."/>
            <person name="Wang M."/>
            <person name="Xu W."/>
            <person name="Wang J."/>
            <person name="Lu Y."/>
            <person name="Du Q."/>
            <person name="Sun Z."/>
        </authorList>
    </citation>
    <scope>NUCLEOTIDE SEQUENCE [LARGE SCALE GENOMIC DNA]</scope>
    <source>
        <strain evidence="4 5">D1-5</strain>
    </source>
</reference>
<dbReference type="STRING" id="1245745.A0A0A2VL84"/>
<dbReference type="OrthoDB" id="2421327at2759"/>
<protein>
    <recommendedName>
        <fullName evidence="6">Transcription-silencing protein Clr2</fullName>
    </recommendedName>
</protein>
<feature type="region of interest" description="Disordered" evidence="1">
    <location>
        <begin position="15"/>
        <end position="47"/>
    </location>
</feature>
<dbReference type="Pfam" id="PF16761">
    <property type="entry name" value="Clr2_transil"/>
    <property type="match status" value="1"/>
</dbReference>
<dbReference type="GO" id="GO:0070824">
    <property type="term" value="C:SHREC complex"/>
    <property type="evidence" value="ECO:0007669"/>
    <property type="project" value="InterPro"/>
</dbReference>
<dbReference type="Proteomes" id="UP000030106">
    <property type="component" value="Unassembled WGS sequence"/>
</dbReference>